<organism evidence="11 12">
    <name type="scientific">Mycetomoellerius zeteki</name>
    <dbReference type="NCBI Taxonomy" id="64791"/>
    <lineage>
        <taxon>Eukaryota</taxon>
        <taxon>Metazoa</taxon>
        <taxon>Ecdysozoa</taxon>
        <taxon>Arthropoda</taxon>
        <taxon>Hexapoda</taxon>
        <taxon>Insecta</taxon>
        <taxon>Pterygota</taxon>
        <taxon>Neoptera</taxon>
        <taxon>Endopterygota</taxon>
        <taxon>Hymenoptera</taxon>
        <taxon>Apocrita</taxon>
        <taxon>Aculeata</taxon>
        <taxon>Formicoidea</taxon>
        <taxon>Formicidae</taxon>
        <taxon>Myrmicinae</taxon>
        <taxon>Mycetomoellerius</taxon>
    </lineage>
</organism>
<feature type="domain" description="COQ9 C-terminal" evidence="9">
    <location>
        <begin position="693"/>
        <end position="763"/>
    </location>
</feature>
<comment type="subcellular location">
    <subcellularLocation>
        <location evidence="1 8">Mitochondrion</location>
    </subcellularLocation>
</comment>
<evidence type="ECO:0000256" key="2">
    <source>
        <dbReference type="ARBA" id="ARBA00004749"/>
    </source>
</evidence>
<evidence type="ECO:0000256" key="5">
    <source>
        <dbReference type="ARBA" id="ARBA00022946"/>
    </source>
</evidence>
<dbReference type="GO" id="GO:0005743">
    <property type="term" value="C:mitochondrial inner membrane"/>
    <property type="evidence" value="ECO:0007669"/>
    <property type="project" value="TreeGrafter"/>
</dbReference>
<dbReference type="InterPro" id="IPR012762">
    <property type="entry name" value="Ubiq_biosynth_COQ9"/>
</dbReference>
<keyword evidence="7 8" id="KW-0496">Mitochondrion</keyword>
<comment type="function">
    <text evidence="8">Membrane-associated protein that warps the membrane surface to access and bind aromatic isoprenes with high specificity, including ubiquinone (CoQ) isoprene intermediates and presents them directly to Coq7, therefore facilitating the Coq7-mediated hydroxylase step. Participates in the biosynthesis of coenzyme Q, also named ubiquinone, an essential lipid-soluble electron transporter for aerobic cellular respiration.</text>
</comment>
<sequence>MTEVFISRVTNLLDKCKTAEVIQLLKEDHLTTENSLCGIMSAIVPNLTNPVLQHHKAMFDCCSNVLTFLTENCEPTIAIIEFPRYLKQASDHVNFCTILGAIQTCLMLVRNKSKTIDWYFDAIKMYLEDLPLPDEVDDPEAASDRIVNTYKAIIVFLEPLVHEAIDINSKQEKGSLLGNRLLSFFIFLCGKPFCCLNKYMSEEITYKEITDNIITQALYLTGDILYFLDTVSKRQRESTLVKTLHKCLKTKIESSFCSTILDWSQNISNMAYANFYFYVITQENYWINVPQVYNFYYILETCAYFFKILLSEDYSISTGLIFMENVIKRISLRSLDSEVLSLEIYTELFQPIIKVMIYSNSDEQRKKAIRVFQDYIEIFSTEARYTIILYLYEIVEHSGLLSFITGIFKSSIIECLDSIPRNPQFLGKNMELLLKKICNLPHGSSSDVVEISDEIITALNLLRFLFIRDKNNETGIWNMTDMLKTNYLNPLREGIDLCRAHWRVKKKDLEQQKKDLAKDQDYSKLMKAHMEVTLTIGGFRCLWTSRALLADQFENDNRKAEPQQFTHEENDEEYEKNIKLKILGASLKFVPDMGWSKQAISAGAESVGYPGVIHGLFPKGSAALVEYFYSMCNRELNEILEKEALATKADSSSLQKTPEQQVYDAVETRLRMVIPYKKTWPQAVAIMSLPPNVPTALANLLTLVDDICYYAGDRSVDINWYARRLILATIYKATELYMLQDKSEDHKETWLFLERRLKDILQVQIMLSSSIKPDEALNRVTETASTVFITVD</sequence>
<dbReference type="NCBIfam" id="TIGR02396">
    <property type="entry name" value="diverge_rpsU"/>
    <property type="match status" value="1"/>
</dbReference>
<dbReference type="EMBL" id="KQ983185">
    <property type="protein sequence ID" value="KYQ46831.1"/>
    <property type="molecule type" value="Genomic_DNA"/>
</dbReference>
<dbReference type="AlphaFoldDB" id="A0A151WG82"/>
<dbReference type="PANTHER" id="PTHR21427:SF19">
    <property type="entry name" value="UBIQUINONE BIOSYNTHESIS PROTEIN COQ9, MITOCHONDRIAL"/>
    <property type="match status" value="1"/>
</dbReference>
<keyword evidence="12" id="KW-1185">Reference proteome</keyword>
<comment type="pathway">
    <text evidence="2 8">Cofactor biosynthesis; ubiquinone biosynthesis.</text>
</comment>
<evidence type="ECO:0000259" key="10">
    <source>
        <dbReference type="Pfam" id="PF21392"/>
    </source>
</evidence>
<evidence type="ECO:0000256" key="6">
    <source>
        <dbReference type="ARBA" id="ARBA00023121"/>
    </source>
</evidence>
<dbReference type="Pfam" id="PF08568">
    <property type="entry name" value="Kinetochor_Ybp2"/>
    <property type="match status" value="1"/>
</dbReference>
<protein>
    <recommendedName>
        <fullName evidence="8">Ubiquinone biosynthesis protein</fullName>
    </recommendedName>
</protein>
<dbReference type="InterPro" id="IPR048674">
    <property type="entry name" value="COQ9_HTH"/>
</dbReference>
<evidence type="ECO:0000256" key="3">
    <source>
        <dbReference type="ARBA" id="ARBA00010766"/>
    </source>
</evidence>
<evidence type="ECO:0000313" key="12">
    <source>
        <dbReference type="Proteomes" id="UP000075809"/>
    </source>
</evidence>
<dbReference type="GO" id="GO:0008289">
    <property type="term" value="F:lipid binding"/>
    <property type="evidence" value="ECO:0007669"/>
    <property type="project" value="UniProtKB-UniRule"/>
</dbReference>
<reference evidence="11 12" key="1">
    <citation type="submission" date="2015-09" db="EMBL/GenBank/DDBJ databases">
        <title>Trachymyrmex zeteki WGS genome.</title>
        <authorList>
            <person name="Nygaard S."/>
            <person name="Hu H."/>
            <person name="Boomsma J."/>
            <person name="Zhang G."/>
        </authorList>
    </citation>
    <scope>NUCLEOTIDE SEQUENCE [LARGE SCALE GENOMIC DNA]</scope>
    <source>
        <strain evidence="11">Tzet28-1</strain>
        <tissue evidence="11">Whole body</tissue>
    </source>
</reference>
<dbReference type="Gene3D" id="1.10.357.10">
    <property type="entry name" value="Tetracycline Repressor, domain 2"/>
    <property type="match status" value="1"/>
</dbReference>
<dbReference type="STRING" id="64791.A0A151WG82"/>
<evidence type="ECO:0000256" key="8">
    <source>
        <dbReference type="RuleBase" id="RU366063"/>
    </source>
</evidence>
<keyword evidence="11" id="KW-0830">Ubiquinone</keyword>
<keyword evidence="4 8" id="KW-0831">Ubiquinone biosynthesis</keyword>
<evidence type="ECO:0000256" key="4">
    <source>
        <dbReference type="ARBA" id="ARBA00022688"/>
    </source>
</evidence>
<evidence type="ECO:0000256" key="7">
    <source>
        <dbReference type="ARBA" id="ARBA00023128"/>
    </source>
</evidence>
<dbReference type="UniPathway" id="UPA00232"/>
<accession>A0A151WG82</accession>
<evidence type="ECO:0000313" key="11">
    <source>
        <dbReference type="EMBL" id="KYQ46831.1"/>
    </source>
</evidence>
<dbReference type="Proteomes" id="UP000075809">
    <property type="component" value="Unassembled WGS sequence"/>
</dbReference>
<dbReference type="Pfam" id="PF21392">
    <property type="entry name" value="COQ9_N"/>
    <property type="match status" value="1"/>
</dbReference>
<evidence type="ECO:0000259" key="9">
    <source>
        <dbReference type="Pfam" id="PF08511"/>
    </source>
</evidence>
<comment type="similarity">
    <text evidence="3 8">Belongs to the COQ9 family.</text>
</comment>
<dbReference type="GO" id="GO:0006744">
    <property type="term" value="P:ubiquinone biosynthetic process"/>
    <property type="evidence" value="ECO:0007669"/>
    <property type="project" value="UniProtKB-UniRule"/>
</dbReference>
<dbReference type="InterPro" id="IPR013877">
    <property type="entry name" value="YAP-bd/ALF4/Glomulin"/>
</dbReference>
<dbReference type="InterPro" id="IPR013718">
    <property type="entry name" value="COQ9_C"/>
</dbReference>
<proteinExistence type="inferred from homology"/>
<feature type="domain" description="Ubiquinone biosynthesis protein COQ9 HTH" evidence="10">
    <location>
        <begin position="575"/>
        <end position="605"/>
    </location>
</feature>
<keyword evidence="5" id="KW-0809">Transit peptide</keyword>
<gene>
    <name evidence="11" type="ORF">ALC60_14122</name>
</gene>
<dbReference type="Pfam" id="PF08511">
    <property type="entry name" value="COQ9"/>
    <property type="match status" value="1"/>
</dbReference>
<keyword evidence="6 8" id="KW-0446">Lipid-binding</keyword>
<name>A0A151WG82_9HYME</name>
<dbReference type="FunFam" id="1.10.357.10:FF:000004">
    <property type="entry name" value="Ubiquinone biosynthesis protein COQ9, mitochondrial"/>
    <property type="match status" value="1"/>
</dbReference>
<dbReference type="PANTHER" id="PTHR21427">
    <property type="entry name" value="UBIQUINONE BIOSYNTHESIS PROTEIN COQ9, MITOCHONDRIAL"/>
    <property type="match status" value="1"/>
</dbReference>
<evidence type="ECO:0000256" key="1">
    <source>
        <dbReference type="ARBA" id="ARBA00004173"/>
    </source>
</evidence>